<evidence type="ECO:0000256" key="2">
    <source>
        <dbReference type="ARBA" id="ARBA00007639"/>
    </source>
</evidence>
<keyword evidence="3 4" id="KW-0732">Signal</keyword>
<gene>
    <name evidence="6" type="ORF">ABS772_10725</name>
</gene>
<dbReference type="SUPFAM" id="SSF53822">
    <property type="entry name" value="Periplasmic binding protein-like I"/>
    <property type="match status" value="1"/>
</dbReference>
<dbReference type="Gene3D" id="3.40.50.2300">
    <property type="match status" value="2"/>
</dbReference>
<proteinExistence type="inferred from homology"/>
<comment type="subcellular location">
    <subcellularLocation>
        <location evidence="1">Cell envelope</location>
    </subcellularLocation>
</comment>
<dbReference type="InterPro" id="IPR028082">
    <property type="entry name" value="Peripla_BP_I"/>
</dbReference>
<dbReference type="PANTHER" id="PTHR46847">
    <property type="entry name" value="D-ALLOSE-BINDING PERIPLASMIC PROTEIN-RELATED"/>
    <property type="match status" value="1"/>
</dbReference>
<organism evidence="6 7">
    <name type="scientific">Methylorubrum podarium</name>
    <dbReference type="NCBI Taxonomy" id="200476"/>
    <lineage>
        <taxon>Bacteria</taxon>
        <taxon>Pseudomonadati</taxon>
        <taxon>Pseudomonadota</taxon>
        <taxon>Alphaproteobacteria</taxon>
        <taxon>Hyphomicrobiales</taxon>
        <taxon>Methylobacteriaceae</taxon>
        <taxon>Methylorubrum</taxon>
    </lineage>
</organism>
<feature type="domain" description="Periplasmic binding protein" evidence="5">
    <location>
        <begin position="31"/>
        <end position="276"/>
    </location>
</feature>
<evidence type="ECO:0000313" key="7">
    <source>
        <dbReference type="Proteomes" id="UP001480955"/>
    </source>
</evidence>
<sequence>MRVATAALVLALAAAPAAAETRIFASLDSVAGQPFQGAVKAAVLEAAKKDPTHVLTVKEIGPDPAQHLRNVEAAIAAKANAVIVNVGDPATARKIAALAAEAGMPLVFLSRRPALDRVGDKVSIVSSNDLVAGRLETRILADRLGGKGTVAILRGPETDAAARERRTGMQEVLAAYPELTVAVEAGADGLRDEARGVVAGWLKEGRTFDAVVSANDEMALGAVAALRSAGLAGKVLVGGIDGGREAIAAVKAGDMACTVLQNAAAQGAQAVANAEKFGRGDYVQPYEWIPYELIVAENVGAYIRR</sequence>
<evidence type="ECO:0000259" key="5">
    <source>
        <dbReference type="Pfam" id="PF13407"/>
    </source>
</evidence>
<accession>A0ABV1QM25</accession>
<evidence type="ECO:0000313" key="6">
    <source>
        <dbReference type="EMBL" id="MER2250385.1"/>
    </source>
</evidence>
<evidence type="ECO:0000256" key="4">
    <source>
        <dbReference type="SAM" id="SignalP"/>
    </source>
</evidence>
<protein>
    <submittedName>
        <fullName evidence="6">Substrate-binding domain-containing protein</fullName>
    </submittedName>
</protein>
<dbReference type="EMBL" id="JBELQE010000061">
    <property type="protein sequence ID" value="MER2250385.1"/>
    <property type="molecule type" value="Genomic_DNA"/>
</dbReference>
<keyword evidence="7" id="KW-1185">Reference proteome</keyword>
<dbReference type="InterPro" id="IPR025997">
    <property type="entry name" value="SBP_2_dom"/>
</dbReference>
<dbReference type="Proteomes" id="UP001480955">
    <property type="component" value="Unassembled WGS sequence"/>
</dbReference>
<feature type="chain" id="PRO_5045374737" evidence="4">
    <location>
        <begin position="20"/>
        <end position="305"/>
    </location>
</feature>
<feature type="signal peptide" evidence="4">
    <location>
        <begin position="1"/>
        <end position="19"/>
    </location>
</feature>
<comment type="similarity">
    <text evidence="2">Belongs to the bacterial solute-binding protein 2 family.</text>
</comment>
<name>A0ABV1QM25_9HYPH</name>
<reference evidence="6 7" key="1">
    <citation type="submission" date="2024-06" db="EMBL/GenBank/DDBJ databases">
        <authorList>
            <person name="Campbell A.G."/>
        </authorList>
    </citation>
    <scope>NUCLEOTIDE SEQUENCE [LARGE SCALE GENOMIC DNA]</scope>
    <source>
        <strain evidence="6 7">EM12</strain>
    </source>
</reference>
<evidence type="ECO:0000256" key="1">
    <source>
        <dbReference type="ARBA" id="ARBA00004196"/>
    </source>
</evidence>
<dbReference type="RefSeq" id="WP_350394388.1">
    <property type="nucleotide sequence ID" value="NZ_JBELQE010000061.1"/>
</dbReference>
<comment type="caution">
    <text evidence="6">The sequence shown here is derived from an EMBL/GenBank/DDBJ whole genome shotgun (WGS) entry which is preliminary data.</text>
</comment>
<dbReference type="PANTHER" id="PTHR46847:SF1">
    <property type="entry name" value="D-ALLOSE-BINDING PERIPLASMIC PROTEIN-RELATED"/>
    <property type="match status" value="1"/>
</dbReference>
<dbReference type="Pfam" id="PF13407">
    <property type="entry name" value="Peripla_BP_4"/>
    <property type="match status" value="1"/>
</dbReference>
<evidence type="ECO:0000256" key="3">
    <source>
        <dbReference type="ARBA" id="ARBA00022729"/>
    </source>
</evidence>